<protein>
    <submittedName>
        <fullName evidence="1">Uncharacterized protein</fullName>
    </submittedName>
</protein>
<name>A0A3L6Q262_PANMI</name>
<sequence>MRYGEKWLCAVTDGASGYLDGYITRRFGRTSNELRIHENHETSGTQYIEHAKKLPWDGGYFKGMHRKCGHESLVQSFLVMHAHVEAHVPGLSNPEVISAGETFILHFSEAERSDDLYTGNIFTNFRAENVMGKKPIIAARKWKCFCEIIYHGLGIKLAEFSDKSKDTRHTSRRERTTTYSNAEEAKIKLEDIRLLHRPNHTHGYFYLKDMPMHLSKEGPVDPIWAQKDLMDNHKLDLDDPSWGFLVEKFPVFPTPSNEGSTKSLLENAYTSAQDSMINKVLIP</sequence>
<dbReference type="OrthoDB" id="10293413at2759"/>
<accession>A0A3L6Q262</accession>
<evidence type="ECO:0000313" key="2">
    <source>
        <dbReference type="Proteomes" id="UP000275267"/>
    </source>
</evidence>
<gene>
    <name evidence="1" type="ORF">C2845_PM17G01310</name>
</gene>
<dbReference type="EMBL" id="PQIB02000014">
    <property type="protein sequence ID" value="RLM70055.1"/>
    <property type="molecule type" value="Genomic_DNA"/>
</dbReference>
<proteinExistence type="predicted"/>
<dbReference type="AlphaFoldDB" id="A0A3L6Q262"/>
<comment type="caution">
    <text evidence="1">The sequence shown here is derived from an EMBL/GenBank/DDBJ whole genome shotgun (WGS) entry which is preliminary data.</text>
</comment>
<organism evidence="1 2">
    <name type="scientific">Panicum miliaceum</name>
    <name type="common">Proso millet</name>
    <name type="synonym">Broomcorn millet</name>
    <dbReference type="NCBI Taxonomy" id="4540"/>
    <lineage>
        <taxon>Eukaryota</taxon>
        <taxon>Viridiplantae</taxon>
        <taxon>Streptophyta</taxon>
        <taxon>Embryophyta</taxon>
        <taxon>Tracheophyta</taxon>
        <taxon>Spermatophyta</taxon>
        <taxon>Magnoliopsida</taxon>
        <taxon>Liliopsida</taxon>
        <taxon>Poales</taxon>
        <taxon>Poaceae</taxon>
        <taxon>PACMAD clade</taxon>
        <taxon>Panicoideae</taxon>
        <taxon>Panicodae</taxon>
        <taxon>Paniceae</taxon>
        <taxon>Panicinae</taxon>
        <taxon>Panicum</taxon>
        <taxon>Panicum sect. Panicum</taxon>
    </lineage>
</organism>
<reference evidence="2" key="1">
    <citation type="journal article" date="2019" name="Nat. Commun.">
        <title>The genome of broomcorn millet.</title>
        <authorList>
            <person name="Zou C."/>
            <person name="Miki D."/>
            <person name="Li D."/>
            <person name="Tang Q."/>
            <person name="Xiao L."/>
            <person name="Rajput S."/>
            <person name="Deng P."/>
            <person name="Jia W."/>
            <person name="Huang R."/>
            <person name="Zhang M."/>
            <person name="Sun Y."/>
            <person name="Hu J."/>
            <person name="Fu X."/>
            <person name="Schnable P.S."/>
            <person name="Li F."/>
            <person name="Zhang H."/>
            <person name="Feng B."/>
            <person name="Zhu X."/>
            <person name="Liu R."/>
            <person name="Schnable J.C."/>
            <person name="Zhu J.-K."/>
            <person name="Zhang H."/>
        </authorList>
    </citation>
    <scope>NUCLEOTIDE SEQUENCE [LARGE SCALE GENOMIC DNA]</scope>
</reference>
<keyword evidence="2" id="KW-1185">Reference proteome</keyword>
<dbReference type="Proteomes" id="UP000275267">
    <property type="component" value="Unassembled WGS sequence"/>
</dbReference>
<evidence type="ECO:0000313" key="1">
    <source>
        <dbReference type="EMBL" id="RLM70055.1"/>
    </source>
</evidence>